<reference evidence="3" key="1">
    <citation type="submission" date="2025-08" db="UniProtKB">
        <authorList>
            <consortium name="RefSeq"/>
        </authorList>
    </citation>
    <scope>IDENTIFICATION</scope>
    <source>
        <tissue evidence="3">Testes</tissue>
    </source>
</reference>
<evidence type="ECO:0000313" key="2">
    <source>
        <dbReference type="Proteomes" id="UP000694865"/>
    </source>
</evidence>
<dbReference type="GeneID" id="102804691"/>
<evidence type="ECO:0000313" key="3">
    <source>
        <dbReference type="RefSeq" id="XP_006813874.1"/>
    </source>
</evidence>
<feature type="compositionally biased region" description="Polar residues" evidence="1">
    <location>
        <begin position="46"/>
        <end position="58"/>
    </location>
</feature>
<dbReference type="RefSeq" id="XP_006813874.1">
    <property type="nucleotide sequence ID" value="XM_006813811.1"/>
</dbReference>
<protein>
    <submittedName>
        <fullName evidence="3">Uncharacterized protein LOC102804691</fullName>
    </submittedName>
</protein>
<gene>
    <name evidence="3" type="primary">LOC102804691</name>
</gene>
<name>A0ABM0M1I3_SACKO</name>
<evidence type="ECO:0000256" key="1">
    <source>
        <dbReference type="SAM" id="MobiDB-lite"/>
    </source>
</evidence>
<accession>A0ABM0M1I3</accession>
<sequence>MSEQGDVAGPGSTRNTTPAPSEPASQQGGHAQSDSPEHSKIGEGSESGTGRVSRSSKLSGPLSVLGEGEQSSLVNGELVPIESDEIANIEENGELVAAEEEPPKEPTPEPVDLVCIIH</sequence>
<organism evidence="2 3">
    <name type="scientific">Saccoglossus kowalevskii</name>
    <name type="common">Acorn worm</name>
    <dbReference type="NCBI Taxonomy" id="10224"/>
    <lineage>
        <taxon>Eukaryota</taxon>
        <taxon>Metazoa</taxon>
        <taxon>Hemichordata</taxon>
        <taxon>Enteropneusta</taxon>
        <taxon>Harrimaniidae</taxon>
        <taxon>Saccoglossus</taxon>
    </lineage>
</organism>
<feature type="compositionally biased region" description="Polar residues" evidence="1">
    <location>
        <begin position="12"/>
        <end position="34"/>
    </location>
</feature>
<feature type="region of interest" description="Disordered" evidence="1">
    <location>
        <begin position="1"/>
        <end position="78"/>
    </location>
</feature>
<dbReference type="Proteomes" id="UP000694865">
    <property type="component" value="Unplaced"/>
</dbReference>
<proteinExistence type="predicted"/>
<keyword evidence="2" id="KW-1185">Reference proteome</keyword>